<evidence type="ECO:0000313" key="3">
    <source>
        <dbReference type="Proteomes" id="UP001248822"/>
    </source>
</evidence>
<comment type="caution">
    <text evidence="2">The sequence shown here is derived from an EMBL/GenBank/DDBJ whole genome shotgun (WGS) entry which is preliminary data.</text>
</comment>
<evidence type="ECO:0000256" key="1">
    <source>
        <dbReference type="SAM" id="SignalP"/>
    </source>
</evidence>
<gene>
    <name evidence="2" type="ORF">O7047_15835</name>
</gene>
<name>A0AAE4DQ80_9ENTR</name>
<dbReference type="AlphaFoldDB" id="A0AAE4DQ80"/>
<dbReference type="Proteomes" id="UP001248822">
    <property type="component" value="Unassembled WGS sequence"/>
</dbReference>
<organism evidence="2 3">
    <name type="scientific">Pseudenterobacter timonensis</name>
    <dbReference type="NCBI Taxonomy" id="1755099"/>
    <lineage>
        <taxon>Bacteria</taxon>
        <taxon>Pseudomonadati</taxon>
        <taxon>Pseudomonadota</taxon>
        <taxon>Gammaproteobacteria</taxon>
        <taxon>Enterobacterales</taxon>
        <taxon>Enterobacteriaceae</taxon>
        <taxon>Pseudenterobacter</taxon>
    </lineage>
</organism>
<sequence>MVMSISRTTTGLTLFSLCALHSAVAATPGESGVIHFYGQVVESPCELTSHPQQIAVTCRDPEKSTATTRQMHYEELMQAMQPFPHTVSISMHYLDPKKSLALVKLDYH</sequence>
<reference evidence="2" key="1">
    <citation type="submission" date="2022-12" db="EMBL/GenBank/DDBJ databases">
        <title>NDM-1 containing novel ST 2018 Pseudenterobacter timonensis.</title>
        <authorList>
            <person name="Halder G."/>
            <person name="Mandal S."/>
            <person name="Dutta S."/>
        </authorList>
    </citation>
    <scope>NUCLEOTIDE SEQUENCE</scope>
    <source>
        <strain evidence="2">CNCI147</strain>
    </source>
</reference>
<keyword evidence="1" id="KW-0732">Signal</keyword>
<dbReference type="EMBL" id="JAQGEC010000015">
    <property type="protein sequence ID" value="MDR9891691.1"/>
    <property type="molecule type" value="Genomic_DNA"/>
</dbReference>
<feature type="chain" id="PRO_5042289059" evidence="1">
    <location>
        <begin position="26"/>
        <end position="108"/>
    </location>
</feature>
<feature type="signal peptide" evidence="1">
    <location>
        <begin position="1"/>
        <end position="25"/>
    </location>
</feature>
<proteinExistence type="predicted"/>
<dbReference type="RefSeq" id="WP_310826884.1">
    <property type="nucleotide sequence ID" value="NZ_JAQGEC010000015.1"/>
</dbReference>
<protein>
    <submittedName>
        <fullName evidence="2">Type 1 fimbrial protein</fullName>
    </submittedName>
</protein>
<accession>A0AAE4DQ80</accession>
<evidence type="ECO:0000313" key="2">
    <source>
        <dbReference type="EMBL" id="MDR9891691.1"/>
    </source>
</evidence>